<protein>
    <submittedName>
        <fullName evidence="2">Uncharacterized protein</fullName>
    </submittedName>
</protein>
<dbReference type="EMBL" id="JACVVK020000325">
    <property type="protein sequence ID" value="KAK7478472.1"/>
    <property type="molecule type" value="Genomic_DNA"/>
</dbReference>
<dbReference type="AlphaFoldDB" id="A0ABD0JUZ4"/>
<gene>
    <name evidence="2" type="ORF">BaRGS_00030318</name>
</gene>
<evidence type="ECO:0000313" key="2">
    <source>
        <dbReference type="EMBL" id="KAK7478472.1"/>
    </source>
</evidence>
<comment type="caution">
    <text evidence="2">The sequence shown here is derived from an EMBL/GenBank/DDBJ whole genome shotgun (WGS) entry which is preliminary data.</text>
</comment>
<keyword evidence="3" id="KW-1185">Reference proteome</keyword>
<sequence length="98" mass="10960">MPTYSLHTHLWQQVRDIHIAEETERRDNKASAIQHTQGHVRFAGQILTAYGLLVLASQSAKRSGRWVPCCQRWLEHGGGTHNPPAFHLPSISGGKPET</sequence>
<evidence type="ECO:0000313" key="3">
    <source>
        <dbReference type="Proteomes" id="UP001519460"/>
    </source>
</evidence>
<feature type="region of interest" description="Disordered" evidence="1">
    <location>
        <begin position="77"/>
        <end position="98"/>
    </location>
</feature>
<organism evidence="2 3">
    <name type="scientific">Batillaria attramentaria</name>
    <dbReference type="NCBI Taxonomy" id="370345"/>
    <lineage>
        <taxon>Eukaryota</taxon>
        <taxon>Metazoa</taxon>
        <taxon>Spiralia</taxon>
        <taxon>Lophotrochozoa</taxon>
        <taxon>Mollusca</taxon>
        <taxon>Gastropoda</taxon>
        <taxon>Caenogastropoda</taxon>
        <taxon>Sorbeoconcha</taxon>
        <taxon>Cerithioidea</taxon>
        <taxon>Batillariidae</taxon>
        <taxon>Batillaria</taxon>
    </lineage>
</organism>
<dbReference type="Proteomes" id="UP001519460">
    <property type="component" value="Unassembled WGS sequence"/>
</dbReference>
<reference evidence="2 3" key="1">
    <citation type="journal article" date="2023" name="Sci. Data">
        <title>Genome assembly of the Korean intertidal mud-creeper Batillaria attramentaria.</title>
        <authorList>
            <person name="Patra A.K."/>
            <person name="Ho P.T."/>
            <person name="Jun S."/>
            <person name="Lee S.J."/>
            <person name="Kim Y."/>
            <person name="Won Y.J."/>
        </authorList>
    </citation>
    <scope>NUCLEOTIDE SEQUENCE [LARGE SCALE GENOMIC DNA]</scope>
    <source>
        <strain evidence="2">Wonlab-2016</strain>
    </source>
</reference>
<proteinExistence type="predicted"/>
<name>A0ABD0JUZ4_9CAEN</name>
<evidence type="ECO:0000256" key="1">
    <source>
        <dbReference type="SAM" id="MobiDB-lite"/>
    </source>
</evidence>
<accession>A0ABD0JUZ4</accession>